<dbReference type="Pfam" id="PF00023">
    <property type="entry name" value="Ank"/>
    <property type="match status" value="1"/>
</dbReference>
<feature type="repeat" description="ANK" evidence="3">
    <location>
        <begin position="190"/>
        <end position="218"/>
    </location>
</feature>
<organism evidence="4 5">
    <name type="scientific">Moelleriella libera RCEF 2490</name>
    <dbReference type="NCBI Taxonomy" id="1081109"/>
    <lineage>
        <taxon>Eukaryota</taxon>
        <taxon>Fungi</taxon>
        <taxon>Dikarya</taxon>
        <taxon>Ascomycota</taxon>
        <taxon>Pezizomycotina</taxon>
        <taxon>Sordariomycetes</taxon>
        <taxon>Hypocreomycetidae</taxon>
        <taxon>Hypocreales</taxon>
        <taxon>Clavicipitaceae</taxon>
        <taxon>Moelleriella</taxon>
    </lineage>
</organism>
<dbReference type="AlphaFoldDB" id="A0A167YJ59"/>
<dbReference type="Pfam" id="PF12796">
    <property type="entry name" value="Ank_2"/>
    <property type="match status" value="1"/>
</dbReference>
<keyword evidence="5" id="KW-1185">Reference proteome</keyword>
<evidence type="ECO:0000256" key="1">
    <source>
        <dbReference type="ARBA" id="ARBA00022737"/>
    </source>
</evidence>
<keyword evidence="1" id="KW-0677">Repeat</keyword>
<keyword evidence="2 3" id="KW-0040">ANK repeat</keyword>
<dbReference type="Gene3D" id="1.25.40.20">
    <property type="entry name" value="Ankyrin repeat-containing domain"/>
    <property type="match status" value="1"/>
</dbReference>
<reference evidence="4 5" key="1">
    <citation type="journal article" date="2016" name="Genome Biol. Evol.">
        <title>Divergent and convergent evolution of fungal pathogenicity.</title>
        <authorList>
            <person name="Shang Y."/>
            <person name="Xiao G."/>
            <person name="Zheng P."/>
            <person name="Cen K."/>
            <person name="Zhan S."/>
            <person name="Wang C."/>
        </authorList>
    </citation>
    <scope>NUCLEOTIDE SEQUENCE [LARGE SCALE GENOMIC DNA]</scope>
    <source>
        <strain evidence="4 5">RCEF 2490</strain>
    </source>
</reference>
<dbReference type="STRING" id="1081109.A0A167YJ59"/>
<sequence length="555" mass="60853">MADLSKYPKEIFNIIVDCLVVKIGIYKAMNIRTTSRSFNDAILDAICIRQVVDINDRATPGLCRVMPSALIGKIFLVNSLSPKAADDDFLTVIANVNSELDALTGETDPSVLRSWHQAVAETVGSVDQGTVISRKMRSYDSKWAAQNLLSGAIVTGNLHAVRSLLEGEKTQSSTTTLLDVNGATPYFGRPLTLAAGWGHFELVRYLLEHGARCDIICSCRNYTEDEDWEAGEENKDFAPRDGAFNFNWEVRFENRHPATAGSALRAACLGGYVDIVRILLQQKRQLKSSKREFLAAVVAAVKFGTSLVQMLLGATGSSLSDYPGLKEEMLWDAVRYDEKGVVQMLIDHGVDIISSPGPGRNSCAGALQCAAAMGHASMVHFLLERGANVNQYSSRDQEHFPVEAAARCGQVNTVEILLDHGADPILALRRATSQGQVGVMKYLLNRFPDLLDRDYAGVGRRGAVGRYMLWNAITRKNLAAIDILVEGGVSLTEDFAEDETLHPVKLAKQGMGQYVLDHLLSIGAQDTEDAIEPEMKPTVTGVRVDERTWEWAGKY</sequence>
<evidence type="ECO:0000256" key="2">
    <source>
        <dbReference type="ARBA" id="ARBA00023043"/>
    </source>
</evidence>
<evidence type="ECO:0000313" key="5">
    <source>
        <dbReference type="Proteomes" id="UP000078544"/>
    </source>
</evidence>
<dbReference type="OrthoDB" id="20872at2759"/>
<accession>A0A167YJ59</accession>
<dbReference type="SUPFAM" id="SSF48403">
    <property type="entry name" value="Ankyrin repeat"/>
    <property type="match status" value="2"/>
</dbReference>
<dbReference type="InterPro" id="IPR002110">
    <property type="entry name" value="Ankyrin_rpt"/>
</dbReference>
<protein>
    <submittedName>
        <fullName evidence="4">F-box domain and ankyrin repeat protein</fullName>
    </submittedName>
</protein>
<evidence type="ECO:0000256" key="3">
    <source>
        <dbReference type="PROSITE-ProRule" id="PRU00023"/>
    </source>
</evidence>
<dbReference type="SMART" id="SM00248">
    <property type="entry name" value="ANK"/>
    <property type="match status" value="6"/>
</dbReference>
<dbReference type="PANTHER" id="PTHR24173:SF74">
    <property type="entry name" value="ANKYRIN REPEAT DOMAIN-CONTAINING PROTEIN 16"/>
    <property type="match status" value="1"/>
</dbReference>
<dbReference type="Proteomes" id="UP000078544">
    <property type="component" value="Unassembled WGS sequence"/>
</dbReference>
<proteinExistence type="predicted"/>
<comment type="caution">
    <text evidence="4">The sequence shown here is derived from an EMBL/GenBank/DDBJ whole genome shotgun (WGS) entry which is preliminary data.</text>
</comment>
<feature type="repeat" description="ANK" evidence="3">
    <location>
        <begin position="366"/>
        <end position="394"/>
    </location>
</feature>
<gene>
    <name evidence="4" type="ORF">AAL_06652</name>
</gene>
<dbReference type="PROSITE" id="PS50297">
    <property type="entry name" value="ANK_REP_REGION"/>
    <property type="match status" value="1"/>
</dbReference>
<dbReference type="PROSITE" id="PS50088">
    <property type="entry name" value="ANK_REPEAT"/>
    <property type="match status" value="2"/>
</dbReference>
<dbReference type="EMBL" id="AZGY01000018">
    <property type="protein sequence ID" value="KZZ91416.1"/>
    <property type="molecule type" value="Genomic_DNA"/>
</dbReference>
<dbReference type="PANTHER" id="PTHR24173">
    <property type="entry name" value="ANKYRIN REPEAT CONTAINING"/>
    <property type="match status" value="1"/>
</dbReference>
<evidence type="ECO:0000313" key="4">
    <source>
        <dbReference type="EMBL" id="KZZ91416.1"/>
    </source>
</evidence>
<name>A0A167YJ59_9HYPO</name>
<dbReference type="InterPro" id="IPR036770">
    <property type="entry name" value="Ankyrin_rpt-contain_sf"/>
</dbReference>